<name>A0ABP0BS35_9PEZI</name>
<dbReference type="Proteomes" id="UP001642482">
    <property type="component" value="Unassembled WGS sequence"/>
</dbReference>
<organism evidence="3 4">
    <name type="scientific">Sporothrix eucalyptigena</name>
    <dbReference type="NCBI Taxonomy" id="1812306"/>
    <lineage>
        <taxon>Eukaryota</taxon>
        <taxon>Fungi</taxon>
        <taxon>Dikarya</taxon>
        <taxon>Ascomycota</taxon>
        <taxon>Pezizomycotina</taxon>
        <taxon>Sordariomycetes</taxon>
        <taxon>Sordariomycetidae</taxon>
        <taxon>Ophiostomatales</taxon>
        <taxon>Ophiostomataceae</taxon>
        <taxon>Sporothrix</taxon>
    </lineage>
</organism>
<gene>
    <name evidence="3" type="ORF">SEUCBS140593_004916</name>
</gene>
<keyword evidence="2" id="KW-1133">Transmembrane helix</keyword>
<keyword evidence="2" id="KW-0472">Membrane</keyword>
<evidence type="ECO:0000313" key="3">
    <source>
        <dbReference type="EMBL" id="CAK7222489.1"/>
    </source>
</evidence>
<protein>
    <submittedName>
        <fullName evidence="3">Uncharacterized protein</fullName>
    </submittedName>
</protein>
<feature type="region of interest" description="Disordered" evidence="1">
    <location>
        <begin position="69"/>
        <end position="105"/>
    </location>
</feature>
<keyword evidence="2" id="KW-0812">Transmembrane</keyword>
<evidence type="ECO:0000313" key="4">
    <source>
        <dbReference type="Proteomes" id="UP001642482"/>
    </source>
</evidence>
<comment type="caution">
    <text evidence="3">The sequence shown here is derived from an EMBL/GenBank/DDBJ whole genome shotgun (WGS) entry which is preliminary data.</text>
</comment>
<feature type="transmembrane region" description="Helical" evidence="2">
    <location>
        <begin position="165"/>
        <end position="186"/>
    </location>
</feature>
<evidence type="ECO:0000256" key="2">
    <source>
        <dbReference type="SAM" id="Phobius"/>
    </source>
</evidence>
<accession>A0ABP0BS35</accession>
<keyword evidence="4" id="KW-1185">Reference proteome</keyword>
<reference evidence="3 4" key="1">
    <citation type="submission" date="2024-01" db="EMBL/GenBank/DDBJ databases">
        <authorList>
            <person name="Allen C."/>
            <person name="Tagirdzhanova G."/>
        </authorList>
    </citation>
    <scope>NUCLEOTIDE SEQUENCE [LARGE SCALE GENOMIC DNA]</scope>
</reference>
<sequence>MDEFTYIPSAKLPRTQLTRLDEFTYIPPAEWARMQRAGAPTPKSATVPTFPSLNAELVSVNDEAVSIPQHKTTKAKATTPKKATRKMANKATTATSAPSPPPAVDSLLKRRATQNHKRTNTKKIITNKKWIPLGDGFRYAPGPTIPRPLRHWAWRDTAEYTAGEMVRCAVLGILLFLLYVLLFTVWTW</sequence>
<dbReference type="EMBL" id="CAWUHD010000045">
    <property type="protein sequence ID" value="CAK7222489.1"/>
    <property type="molecule type" value="Genomic_DNA"/>
</dbReference>
<proteinExistence type="predicted"/>
<evidence type="ECO:0000256" key="1">
    <source>
        <dbReference type="SAM" id="MobiDB-lite"/>
    </source>
</evidence>